<dbReference type="AlphaFoldDB" id="A0A173WIH8"/>
<keyword evidence="2" id="KW-0808">Transferase</keyword>
<dbReference type="PANTHER" id="PTHR43591">
    <property type="entry name" value="METHYLTRANSFERASE"/>
    <property type="match status" value="1"/>
</dbReference>
<proteinExistence type="predicted"/>
<dbReference type="CDD" id="cd02440">
    <property type="entry name" value="AdoMet_MTases"/>
    <property type="match status" value="1"/>
</dbReference>
<dbReference type="EC" id="2.1.1.-" evidence="2"/>
<evidence type="ECO:0000313" key="2">
    <source>
        <dbReference type="EMBL" id="CUN38840.1"/>
    </source>
</evidence>
<keyword evidence="2" id="KW-0489">Methyltransferase</keyword>
<reference evidence="2 3" key="1">
    <citation type="submission" date="2015-09" db="EMBL/GenBank/DDBJ databases">
        <authorList>
            <consortium name="Pathogen Informatics"/>
        </authorList>
    </citation>
    <scope>NUCLEOTIDE SEQUENCE [LARGE SCALE GENOMIC DNA]</scope>
    <source>
        <strain evidence="2 3">2789STDY5608850</strain>
    </source>
</reference>
<dbReference type="SUPFAM" id="SSF53335">
    <property type="entry name" value="S-adenosyl-L-methionine-dependent methyltransferases"/>
    <property type="match status" value="1"/>
</dbReference>
<organism evidence="2 3">
    <name type="scientific">Hungatella hathewayi</name>
    <dbReference type="NCBI Taxonomy" id="154046"/>
    <lineage>
        <taxon>Bacteria</taxon>
        <taxon>Bacillati</taxon>
        <taxon>Bacillota</taxon>
        <taxon>Clostridia</taxon>
        <taxon>Lachnospirales</taxon>
        <taxon>Lachnospiraceae</taxon>
        <taxon>Hungatella</taxon>
    </lineage>
</organism>
<dbReference type="GO" id="GO:0008168">
    <property type="term" value="F:methyltransferase activity"/>
    <property type="evidence" value="ECO:0007669"/>
    <property type="project" value="UniProtKB-KW"/>
</dbReference>
<dbReference type="InterPro" id="IPR029063">
    <property type="entry name" value="SAM-dependent_MTases_sf"/>
</dbReference>
<dbReference type="Gene3D" id="3.40.50.150">
    <property type="entry name" value="Vaccinia Virus protein VP39"/>
    <property type="match status" value="1"/>
</dbReference>
<dbReference type="EMBL" id="CYZE01000001">
    <property type="protein sequence ID" value="CUN38840.1"/>
    <property type="molecule type" value="Genomic_DNA"/>
</dbReference>
<feature type="domain" description="Methyltransferase" evidence="1">
    <location>
        <begin position="99"/>
        <end position="211"/>
    </location>
</feature>
<dbReference type="PANTHER" id="PTHR43591:SF24">
    <property type="entry name" value="2-METHOXY-6-POLYPRENYL-1,4-BENZOQUINOL METHYLASE, MITOCHONDRIAL"/>
    <property type="match status" value="1"/>
</dbReference>
<dbReference type="Pfam" id="PF13847">
    <property type="entry name" value="Methyltransf_31"/>
    <property type="match status" value="1"/>
</dbReference>
<name>A0A173WIH8_9FIRM</name>
<evidence type="ECO:0000259" key="1">
    <source>
        <dbReference type="Pfam" id="PF13847"/>
    </source>
</evidence>
<sequence>MRKKLAEQSELCYNDFNIITKMNCNTMKGNAHPFQRLLSWLFYLFLIFIRGEITVDIQERINQYWSMRADEFSDAQLAELKEYKRMNWTEQIKRALPDKKRIRALDLGTGAGFFSIILHDLNCEVVGIDYSQEMINHAIMNSEKLNCNDIWFLRMDAQALEFPDESFDFIFTRNVTWTLPDPEKAYLEMIRVLAPGGRLMNCDANYGAAFLEADRAGEAGELEESVHAALSGRYEHPAQSLEMLRERNDIASQLGISSLIRPQWDVDILISLGMKSITVDTNINRKIISDEEWKRAEGSLKEKLWMNTSPLFMVLAEK</sequence>
<dbReference type="InterPro" id="IPR025714">
    <property type="entry name" value="Methyltranfer_dom"/>
</dbReference>
<evidence type="ECO:0000313" key="3">
    <source>
        <dbReference type="Proteomes" id="UP000095651"/>
    </source>
</evidence>
<dbReference type="Proteomes" id="UP000095651">
    <property type="component" value="Unassembled WGS sequence"/>
</dbReference>
<accession>A0A173WIH8</accession>
<protein>
    <submittedName>
        <fullName evidence="2">Methyltransferase</fullName>
        <ecNumber evidence="2">2.1.1.-</ecNumber>
    </submittedName>
</protein>
<dbReference type="GO" id="GO:0032259">
    <property type="term" value="P:methylation"/>
    <property type="evidence" value="ECO:0007669"/>
    <property type="project" value="UniProtKB-KW"/>
</dbReference>
<gene>
    <name evidence="2" type="primary">ycgJ_1</name>
    <name evidence="2" type="ORF">ERS852407_00031</name>
</gene>